<keyword evidence="3 5" id="KW-1133">Transmembrane helix</keyword>
<feature type="transmembrane region" description="Helical" evidence="5">
    <location>
        <begin position="60"/>
        <end position="82"/>
    </location>
</feature>
<feature type="transmembrane region" description="Helical" evidence="5">
    <location>
        <begin position="396"/>
        <end position="414"/>
    </location>
</feature>
<dbReference type="STRING" id="180332.GCA_000797495_04708"/>
<feature type="transmembrane region" description="Helical" evidence="5">
    <location>
        <begin position="112"/>
        <end position="130"/>
    </location>
</feature>
<dbReference type="InterPro" id="IPR049453">
    <property type="entry name" value="Memb_transporter_dom"/>
</dbReference>
<feature type="transmembrane region" description="Helical" evidence="5">
    <location>
        <begin position="88"/>
        <end position="105"/>
    </location>
</feature>
<evidence type="ECO:0000259" key="6">
    <source>
        <dbReference type="Pfam" id="PF13515"/>
    </source>
</evidence>
<feature type="transmembrane region" description="Helical" evidence="5">
    <location>
        <begin position="470"/>
        <end position="488"/>
    </location>
</feature>
<evidence type="ECO:0000256" key="3">
    <source>
        <dbReference type="ARBA" id="ARBA00022989"/>
    </source>
</evidence>
<feature type="transmembrane region" description="Helical" evidence="5">
    <location>
        <begin position="445"/>
        <end position="464"/>
    </location>
</feature>
<keyword evidence="8" id="KW-1185">Reference proteome</keyword>
<dbReference type="RefSeq" id="WP_138002199.1">
    <property type="nucleotide sequence ID" value="NZ_QGQD01000036.1"/>
</dbReference>
<comment type="subcellular location">
    <subcellularLocation>
        <location evidence="1">Membrane</location>
        <topology evidence="1">Multi-pass membrane protein</topology>
    </subcellularLocation>
</comment>
<evidence type="ECO:0000256" key="5">
    <source>
        <dbReference type="SAM" id="Phobius"/>
    </source>
</evidence>
<feature type="transmembrane region" description="Helical" evidence="5">
    <location>
        <begin position="20"/>
        <end position="39"/>
    </location>
</feature>
<keyword evidence="4 5" id="KW-0472">Membrane</keyword>
<comment type="caution">
    <text evidence="7">The sequence shown here is derived from an EMBL/GenBank/DDBJ whole genome shotgun (WGS) entry which is preliminary data.</text>
</comment>
<protein>
    <submittedName>
        <fullName evidence="7">Inner membrane protein YccS</fullName>
    </submittedName>
</protein>
<evidence type="ECO:0000313" key="7">
    <source>
        <dbReference type="EMBL" id="TLD01598.1"/>
    </source>
</evidence>
<proteinExistence type="predicted"/>
<name>A0A4V6HS54_9FIRM</name>
<evidence type="ECO:0000256" key="2">
    <source>
        <dbReference type="ARBA" id="ARBA00022692"/>
    </source>
</evidence>
<keyword evidence="2 5" id="KW-0812">Transmembrane</keyword>
<accession>A0A4V6HS54</accession>
<feature type="domain" description="Integral membrane bound transporter" evidence="6">
    <location>
        <begin position="362"/>
        <end position="483"/>
    </location>
</feature>
<dbReference type="EMBL" id="QGQD01000036">
    <property type="protein sequence ID" value="TLD01598.1"/>
    <property type="molecule type" value="Genomic_DNA"/>
</dbReference>
<organism evidence="7 8">
    <name type="scientific">Robinsoniella peoriensis</name>
    <dbReference type="NCBI Taxonomy" id="180332"/>
    <lineage>
        <taxon>Bacteria</taxon>
        <taxon>Bacillati</taxon>
        <taxon>Bacillota</taxon>
        <taxon>Clostridia</taxon>
        <taxon>Lachnospirales</taxon>
        <taxon>Lachnospiraceae</taxon>
        <taxon>Robinsoniella</taxon>
    </lineage>
</organism>
<dbReference type="AlphaFoldDB" id="A0A4V6HS54"/>
<evidence type="ECO:0000256" key="1">
    <source>
        <dbReference type="ARBA" id="ARBA00004141"/>
    </source>
</evidence>
<feature type="transmembrane region" description="Helical" evidence="5">
    <location>
        <begin position="136"/>
        <end position="157"/>
    </location>
</feature>
<evidence type="ECO:0000256" key="4">
    <source>
        <dbReference type="ARBA" id="ARBA00023136"/>
    </source>
</evidence>
<dbReference type="Pfam" id="PF13515">
    <property type="entry name" value="FUSC_2"/>
    <property type="match status" value="1"/>
</dbReference>
<dbReference type="GO" id="GO:0016020">
    <property type="term" value="C:membrane"/>
    <property type="evidence" value="ECO:0007669"/>
    <property type="project" value="UniProtKB-SubCell"/>
</dbReference>
<sequence length="665" mass="77566">MFSTMKNNIFLFKKKWDTALPVILFFLFLFYSVIFLFGTRYSIIVSFLTTAFQIRRQKNFSIRGVCGLVLEMFLLCILAFFATLNIPLCIILNFVVPFLLVYLQTTQFNQKGYFTYAMAFVFLQLAPVGWDGILPLLGVMLYSLTVLSGALALYSLLHRRPQDYRAARKGMDLLACQFRLITKGSQDEHMQKEILDIQSSLHKLAYDGRQLAFEMQGESKLHYMFALLFQRSAYFISNYEEECGKHREEYDGILCRLADYLDKVQNSFNKEDNETLIQEASNLLNEVGENQTDGFFYIFFRNFLHLLVLILDGAARNEKPSFRKSWKLPKDFYIFQKHRQKMRLDAFEVRFALRLSIVIMVSFLISQLTNINHAYWIPLNAFLMIQPMYEDSAYRVKNRLIGTFLGCILVFFTVSYFSGIVWHFIFATLMVTLMYCTTTGTRIQAVFSTSFALFMASITMNGATAVELRIFYLILAVFIVLLVNRFLFPTSLKGQFRGNVRELFRIQNSYLSILDISTQRVIDYGVTSEALTHFYLVADQVKQYLAKPVEEVNVDFYRKMLDIMWKMSAEAEQMIFIVQSGEIDEPKRVILHQYIKQLQITFRNIQRVYWHGQGKSLSSAEEIPDFPLDEAYLTHLMMKYVENAKRLIQLEDANPDAVRYCVHGK</sequence>
<reference evidence="7 8" key="1">
    <citation type="journal article" date="2019" name="Anaerobe">
        <title>Detection of Robinsoniella peoriensis in multiple bone samples of a trauma patient.</title>
        <authorList>
            <person name="Schrottner P."/>
            <person name="Hartwich K."/>
            <person name="Bunk B."/>
            <person name="Schober I."/>
            <person name="Helbig S."/>
            <person name="Rudolph W.W."/>
            <person name="Gunzer F."/>
        </authorList>
    </citation>
    <scope>NUCLEOTIDE SEQUENCE [LARGE SCALE GENOMIC DNA]</scope>
    <source>
        <strain evidence="7 8">DSM 106044</strain>
    </source>
</reference>
<dbReference type="Proteomes" id="UP000306509">
    <property type="component" value="Unassembled WGS sequence"/>
</dbReference>
<gene>
    <name evidence="7" type="primary">yccS</name>
    <name evidence="7" type="ORF">DSM106044_01579</name>
</gene>
<evidence type="ECO:0000313" key="8">
    <source>
        <dbReference type="Proteomes" id="UP000306509"/>
    </source>
</evidence>